<dbReference type="Gene3D" id="2.120.10.10">
    <property type="match status" value="1"/>
</dbReference>
<dbReference type="PROSITE" id="PS50231">
    <property type="entry name" value="RICIN_B_LECTIN"/>
    <property type="match status" value="1"/>
</dbReference>
<dbReference type="Gene3D" id="2.60.120.260">
    <property type="entry name" value="Galactose-binding domain-like"/>
    <property type="match status" value="1"/>
</dbReference>
<evidence type="ECO:0000313" key="5">
    <source>
        <dbReference type="Proteomes" id="UP000198891"/>
    </source>
</evidence>
<sequence>MKHTRERAVRKRSRGLVALVATTALIGSALAVGAATGPAFAVTTGNGALVYAPPNGSSFNDEGGDATGTAYAKIVALKYSGASNGTLISTFDDARLIKDVSPSTNPTTDTQACLANPALACHQEWPFFRSTDNGATWQKISSINPGLQFPGTPGQEDSTQLDRTAQPFLYELPQAVGTLAAGTLLFTGQVRPADRDNPASVTKLVVYKSTNQGTSWSYLSTVDTGGPAIYDPSPTSTTTTVWEPTLAVDANGGLVTYFSDERQKANGVLQAVSYRRSTDGGLTWGTLANVSAPTDSTHRPGMITVDKLPDGTYIATYEVVNATGYAFSNASPVFFKKSVDGLNWGTTSSLGTPVELADGRGIGSSPTVKWVPAGGPKGMVVVASKWGLDAAGNLDGGQNFFVNYNLGAGPWERLPFAVTFNGPSSITGFAQGIDYSPDGRTLYQATNVENYRPNPSNPSETYLYNDIRVGTVPLNATTYEAEKAALVNTTLVTHGDASNGSKVGNINFSNSTVTFTVKAPTAGSYTVNVRYANGTGATSSHAVSVNGGTATSLSYPPTADWGRYLWAQLTTTLNAGNNTIRFGYSGTYAELDQIQVYQSSTTPAPEFQIKNRNSGKLLEIASAAVTDGAPAGQWGPTANPTQIWQVLPAASGTHQLVNKNSLKLLEIPGAATADGIDAAQWGPTGNATQRWTLTPDSSGFWTIKNANSDKLLEIDSCLTTDGAVAQQWGPTGAACQQWQLVKEGIQ</sequence>
<dbReference type="SUPFAM" id="SSF49785">
    <property type="entry name" value="Galactose-binding domain-like"/>
    <property type="match status" value="1"/>
</dbReference>
<accession>A0A1H3N344</accession>
<dbReference type="STRING" id="381665.SAMN05216554_1670"/>
<keyword evidence="1 2" id="KW-0732">Signal</keyword>
<dbReference type="GO" id="GO:0030246">
    <property type="term" value="F:carbohydrate binding"/>
    <property type="evidence" value="ECO:0007669"/>
    <property type="project" value="InterPro"/>
</dbReference>
<dbReference type="SUPFAM" id="SSF50370">
    <property type="entry name" value="Ricin B-like lectins"/>
    <property type="match status" value="1"/>
</dbReference>
<organism evidence="4 5">
    <name type="scientific">Herbiconiux ginsengi</name>
    <dbReference type="NCBI Taxonomy" id="381665"/>
    <lineage>
        <taxon>Bacteria</taxon>
        <taxon>Bacillati</taxon>
        <taxon>Actinomycetota</taxon>
        <taxon>Actinomycetes</taxon>
        <taxon>Micrococcales</taxon>
        <taxon>Microbacteriaceae</taxon>
        <taxon>Herbiconiux</taxon>
    </lineage>
</organism>
<evidence type="ECO:0000259" key="3">
    <source>
        <dbReference type="PROSITE" id="PS51175"/>
    </source>
</evidence>
<dbReference type="InterPro" id="IPR005084">
    <property type="entry name" value="CBM6"/>
</dbReference>
<feature type="domain" description="CBM6" evidence="3">
    <location>
        <begin position="477"/>
        <end position="597"/>
    </location>
</feature>
<dbReference type="Gene3D" id="2.80.10.50">
    <property type="match status" value="1"/>
</dbReference>
<dbReference type="RefSeq" id="WP_092551259.1">
    <property type="nucleotide sequence ID" value="NZ_FNPZ01000001.1"/>
</dbReference>
<dbReference type="EMBL" id="FNPZ01000001">
    <property type="protein sequence ID" value="SDY83228.1"/>
    <property type="molecule type" value="Genomic_DNA"/>
</dbReference>
<dbReference type="PROSITE" id="PS51175">
    <property type="entry name" value="CBM6"/>
    <property type="match status" value="1"/>
</dbReference>
<dbReference type="Proteomes" id="UP000198891">
    <property type="component" value="Unassembled WGS sequence"/>
</dbReference>
<gene>
    <name evidence="4" type="ORF">SAMN05216554_1670</name>
</gene>
<dbReference type="InterPro" id="IPR035992">
    <property type="entry name" value="Ricin_B-like_lectins"/>
</dbReference>
<feature type="signal peptide" evidence="2">
    <location>
        <begin position="1"/>
        <end position="34"/>
    </location>
</feature>
<dbReference type="Pfam" id="PF14200">
    <property type="entry name" value="RicinB_lectin_2"/>
    <property type="match status" value="2"/>
</dbReference>
<keyword evidence="5" id="KW-1185">Reference proteome</keyword>
<feature type="chain" id="PRO_5038727744" evidence="2">
    <location>
        <begin position="35"/>
        <end position="746"/>
    </location>
</feature>
<dbReference type="SUPFAM" id="SSF50939">
    <property type="entry name" value="Sialidases"/>
    <property type="match status" value="1"/>
</dbReference>
<evidence type="ECO:0000256" key="1">
    <source>
        <dbReference type="ARBA" id="ARBA00022729"/>
    </source>
</evidence>
<evidence type="ECO:0000256" key="2">
    <source>
        <dbReference type="SAM" id="SignalP"/>
    </source>
</evidence>
<dbReference type="PANTHER" id="PTHR38792">
    <property type="entry name" value="BNR/ASP-BOX REPEAT DOMAIN PROTEIN (AFU_ORTHOLOGUE AFUA_7G06430)-RELATED"/>
    <property type="match status" value="1"/>
</dbReference>
<dbReference type="SMART" id="SM00606">
    <property type="entry name" value="CBD_IV"/>
    <property type="match status" value="1"/>
</dbReference>
<proteinExistence type="predicted"/>
<dbReference type="PANTHER" id="PTHR38792:SF3">
    <property type="entry name" value="BNR_ASP-BOX REPEAT DOMAIN PROTEIN (AFU_ORTHOLOGUE AFUA_7G06430)-RELATED"/>
    <property type="match status" value="1"/>
</dbReference>
<dbReference type="InterPro" id="IPR036278">
    <property type="entry name" value="Sialidase_sf"/>
</dbReference>
<dbReference type="InterPro" id="IPR000772">
    <property type="entry name" value="Ricin_B_lectin"/>
</dbReference>
<evidence type="ECO:0000313" key="4">
    <source>
        <dbReference type="EMBL" id="SDY83228.1"/>
    </source>
</evidence>
<dbReference type="AlphaFoldDB" id="A0A1H3N344"/>
<protein>
    <submittedName>
        <fullName evidence="4">Carbohydrate binding module (Family 35)</fullName>
    </submittedName>
</protein>
<dbReference type="InterPro" id="IPR008979">
    <property type="entry name" value="Galactose-bd-like_sf"/>
</dbReference>
<dbReference type="CDD" id="cd04081">
    <property type="entry name" value="CBM35_galactosidase-like"/>
    <property type="match status" value="1"/>
</dbReference>
<dbReference type="CDD" id="cd00161">
    <property type="entry name" value="beta-trefoil_Ricin-like"/>
    <property type="match status" value="1"/>
</dbReference>
<reference evidence="4 5" key="1">
    <citation type="submission" date="2016-10" db="EMBL/GenBank/DDBJ databases">
        <authorList>
            <person name="de Groot N.N."/>
        </authorList>
    </citation>
    <scope>NUCLEOTIDE SEQUENCE [LARGE SCALE GENOMIC DNA]</scope>
    <source>
        <strain evidence="4 5">CGMCC 4.3491</strain>
    </source>
</reference>
<name>A0A1H3N344_9MICO</name>
<dbReference type="CDD" id="cd15482">
    <property type="entry name" value="Sialidase_non-viral"/>
    <property type="match status" value="1"/>
</dbReference>
<dbReference type="Pfam" id="PF16990">
    <property type="entry name" value="CBM_35"/>
    <property type="match status" value="1"/>
</dbReference>
<dbReference type="OrthoDB" id="5958808at2"/>
<dbReference type="InterPro" id="IPR006584">
    <property type="entry name" value="Cellulose-bd_IV"/>
</dbReference>